<keyword evidence="3" id="KW-1185">Reference proteome</keyword>
<evidence type="ECO:0000259" key="1">
    <source>
        <dbReference type="Pfam" id="PF12708"/>
    </source>
</evidence>
<dbReference type="EMBL" id="JANJOU010000003">
    <property type="protein sequence ID" value="MCR0981770.1"/>
    <property type="molecule type" value="Genomic_DNA"/>
</dbReference>
<name>A0ABT1X0Z9_9PROT</name>
<dbReference type="Proteomes" id="UP001524642">
    <property type="component" value="Unassembled WGS sequence"/>
</dbReference>
<organism evidence="2 3">
    <name type="scientific">Roseomonas populi</name>
    <dbReference type="NCBI Taxonomy" id="3121582"/>
    <lineage>
        <taxon>Bacteria</taxon>
        <taxon>Pseudomonadati</taxon>
        <taxon>Pseudomonadota</taxon>
        <taxon>Alphaproteobacteria</taxon>
        <taxon>Acetobacterales</taxon>
        <taxon>Roseomonadaceae</taxon>
        <taxon>Roseomonas</taxon>
    </lineage>
</organism>
<dbReference type="Gene3D" id="2.40.30.180">
    <property type="entry name" value="Ubiquitin-activating enzyme E1, FCCH domain"/>
    <property type="match status" value="1"/>
</dbReference>
<protein>
    <recommendedName>
        <fullName evidence="1">Rhamnogalacturonase A/B/Epimerase-like pectate lyase domain-containing protein</fullName>
    </recommendedName>
</protein>
<dbReference type="RefSeq" id="WP_257715432.1">
    <property type="nucleotide sequence ID" value="NZ_JANJOU010000003.1"/>
</dbReference>
<dbReference type="Gene3D" id="2.160.20.10">
    <property type="entry name" value="Single-stranded right-handed beta-helix, Pectin lyase-like"/>
    <property type="match status" value="1"/>
</dbReference>
<dbReference type="SUPFAM" id="SSF51126">
    <property type="entry name" value="Pectin lyase-like"/>
    <property type="match status" value="1"/>
</dbReference>
<gene>
    <name evidence="2" type="ORF">NRP21_06885</name>
</gene>
<dbReference type="InterPro" id="IPR011050">
    <property type="entry name" value="Pectin_lyase_fold/virulence"/>
</dbReference>
<sequence length="469" mass="49423">MPDSKISDLPAAISFADTDITPIVQGVGGAAETRRATFAQFRSTVMADRPLHVRDYGAVGNGTTDDTAAFQAALNAAASTGGGIVLLGPRRYLIDSAELVIPPNVTLQGGGDPGGWRINNDYNSVPYSIILNPARTIRLRRNSALEQVAIIRKGFAAPSSVREALDCAAAFAGTAVSIGDGTTGGSATNATDASVRGLLIIGFTWGVYSNGASRTRIRDVVGDCTNGLYLGKSFDIGQNERINWHPLATTGRTFAATTWAVTGCANNGGGLVRLTTGSAHELRVGDVVLVSGVGGVAGANGRFTVAAVPSTTTLDLLGSAFAGSYAGGGSVNPTVNHRRGKAFWITTADMPNFVNCFEYGHDIGWHLDDLTHSAQFVNCGVDGVNTDPGTIGVQMTGLCYRNKWYGGFWSIRGRHSYKFRAGPFRPDPPTFMVGPSSYDLRTLRHDPRSGPGIFRVQGSEKPGIGRFCR</sequence>
<feature type="domain" description="Rhamnogalacturonase A/B/Epimerase-like pectate lyase" evidence="1">
    <location>
        <begin position="53"/>
        <end position="111"/>
    </location>
</feature>
<reference evidence="2 3" key="1">
    <citation type="submission" date="2022-06" db="EMBL/GenBank/DDBJ databases">
        <title>Roseomonas CN29.</title>
        <authorList>
            <person name="Cheng Y."/>
            <person name="He X."/>
        </authorList>
    </citation>
    <scope>NUCLEOTIDE SEQUENCE [LARGE SCALE GENOMIC DNA]</scope>
    <source>
        <strain evidence="2 3">CN29</strain>
    </source>
</reference>
<evidence type="ECO:0000313" key="2">
    <source>
        <dbReference type="EMBL" id="MCR0981770.1"/>
    </source>
</evidence>
<proteinExistence type="predicted"/>
<accession>A0ABT1X0Z9</accession>
<comment type="caution">
    <text evidence="2">The sequence shown here is derived from an EMBL/GenBank/DDBJ whole genome shotgun (WGS) entry which is preliminary data.</text>
</comment>
<dbReference type="Pfam" id="PF12708">
    <property type="entry name" value="Pect-lyase_RHGA_epim"/>
    <property type="match status" value="1"/>
</dbReference>
<evidence type="ECO:0000313" key="3">
    <source>
        <dbReference type="Proteomes" id="UP001524642"/>
    </source>
</evidence>
<dbReference type="InterPro" id="IPR012334">
    <property type="entry name" value="Pectin_lyas_fold"/>
</dbReference>
<dbReference type="InterPro" id="IPR024535">
    <property type="entry name" value="RHGA/B-epi-like_pectate_lyase"/>
</dbReference>
<dbReference type="InterPro" id="IPR042302">
    <property type="entry name" value="E1_FCCH_sf"/>
</dbReference>